<keyword evidence="3" id="KW-1185">Reference proteome</keyword>
<dbReference type="AlphaFoldDB" id="A0A4Y2CXK0"/>
<sequence>MGQSFNRKKHLPNPTQSFPYPTPWNRQDLIFATGHGVHLTKSTQDLKTIWWNKVMKNKLSRIKTRTLVKFLLDNESLPSPDPDSEKFLKKPPPKFNSSPIICVYSLPLI</sequence>
<feature type="compositionally biased region" description="Basic residues" evidence="1">
    <location>
        <begin position="1"/>
        <end position="11"/>
    </location>
</feature>
<evidence type="ECO:0000256" key="1">
    <source>
        <dbReference type="SAM" id="MobiDB-lite"/>
    </source>
</evidence>
<organism evidence="2 3">
    <name type="scientific">Araneus ventricosus</name>
    <name type="common">Orbweaver spider</name>
    <name type="synonym">Epeira ventricosa</name>
    <dbReference type="NCBI Taxonomy" id="182803"/>
    <lineage>
        <taxon>Eukaryota</taxon>
        <taxon>Metazoa</taxon>
        <taxon>Ecdysozoa</taxon>
        <taxon>Arthropoda</taxon>
        <taxon>Chelicerata</taxon>
        <taxon>Arachnida</taxon>
        <taxon>Araneae</taxon>
        <taxon>Araneomorphae</taxon>
        <taxon>Entelegynae</taxon>
        <taxon>Araneoidea</taxon>
        <taxon>Araneidae</taxon>
        <taxon>Araneus</taxon>
    </lineage>
</organism>
<name>A0A4Y2CXK0_ARAVE</name>
<proteinExistence type="predicted"/>
<gene>
    <name evidence="2" type="ORF">AVEN_5294_1</name>
</gene>
<evidence type="ECO:0000313" key="2">
    <source>
        <dbReference type="EMBL" id="GBM09113.1"/>
    </source>
</evidence>
<comment type="caution">
    <text evidence="2">The sequence shown here is derived from an EMBL/GenBank/DDBJ whole genome shotgun (WGS) entry which is preliminary data.</text>
</comment>
<dbReference type="Proteomes" id="UP000499080">
    <property type="component" value="Unassembled WGS sequence"/>
</dbReference>
<feature type="region of interest" description="Disordered" evidence="1">
    <location>
        <begin position="1"/>
        <end position="22"/>
    </location>
</feature>
<accession>A0A4Y2CXK0</accession>
<dbReference type="EMBL" id="BGPR01000265">
    <property type="protein sequence ID" value="GBM09113.1"/>
    <property type="molecule type" value="Genomic_DNA"/>
</dbReference>
<reference evidence="2 3" key="1">
    <citation type="journal article" date="2019" name="Sci. Rep.">
        <title>Orb-weaving spider Araneus ventricosus genome elucidates the spidroin gene catalogue.</title>
        <authorList>
            <person name="Kono N."/>
            <person name="Nakamura H."/>
            <person name="Ohtoshi R."/>
            <person name="Moran D.A.P."/>
            <person name="Shinohara A."/>
            <person name="Yoshida Y."/>
            <person name="Fujiwara M."/>
            <person name="Mori M."/>
            <person name="Tomita M."/>
            <person name="Arakawa K."/>
        </authorList>
    </citation>
    <scope>NUCLEOTIDE SEQUENCE [LARGE SCALE GENOMIC DNA]</scope>
</reference>
<protein>
    <submittedName>
        <fullName evidence="2">Uncharacterized protein</fullName>
    </submittedName>
</protein>
<evidence type="ECO:0000313" key="3">
    <source>
        <dbReference type="Proteomes" id="UP000499080"/>
    </source>
</evidence>